<protein>
    <submittedName>
        <fullName evidence="4">30S ribosomal protein S30e</fullName>
    </submittedName>
</protein>
<dbReference type="AlphaFoldDB" id="A0A7C3F0Y3"/>
<dbReference type="Pfam" id="PF04758">
    <property type="entry name" value="Ribosomal_S30"/>
    <property type="match status" value="1"/>
</dbReference>
<dbReference type="GO" id="GO:0003735">
    <property type="term" value="F:structural constituent of ribosome"/>
    <property type="evidence" value="ECO:0007669"/>
    <property type="project" value="InterPro"/>
</dbReference>
<evidence type="ECO:0000256" key="1">
    <source>
        <dbReference type="ARBA" id="ARBA00022980"/>
    </source>
</evidence>
<dbReference type="EMBL" id="DSTX01000012">
    <property type="protein sequence ID" value="HFK21045.1"/>
    <property type="molecule type" value="Genomic_DNA"/>
</dbReference>
<dbReference type="NCBIfam" id="NF006817">
    <property type="entry name" value="PRK09336.1"/>
    <property type="match status" value="1"/>
</dbReference>
<keyword evidence="2" id="KW-0687">Ribonucleoprotein</keyword>
<dbReference type="GO" id="GO:0005840">
    <property type="term" value="C:ribosome"/>
    <property type="evidence" value="ECO:0007669"/>
    <property type="project" value="UniProtKB-KW"/>
</dbReference>
<feature type="region of interest" description="Disordered" evidence="3">
    <location>
        <begin position="1"/>
        <end position="56"/>
    </location>
</feature>
<dbReference type="GO" id="GO:1990904">
    <property type="term" value="C:ribonucleoprotein complex"/>
    <property type="evidence" value="ECO:0007669"/>
    <property type="project" value="UniProtKB-KW"/>
</dbReference>
<dbReference type="InterPro" id="IPR006846">
    <property type="entry name" value="Ribosomal_eS30"/>
</dbReference>
<sequence length="56" mass="6498">MPSHGSLTKAGKVRSQTPKVPAKERHGLSPLHRNRKNFLKRMVYAPPEDERRGRRH</sequence>
<comment type="caution">
    <text evidence="4">The sequence shown here is derived from an EMBL/GenBank/DDBJ whole genome shotgun (WGS) entry which is preliminary data.</text>
</comment>
<evidence type="ECO:0000256" key="2">
    <source>
        <dbReference type="ARBA" id="ARBA00023274"/>
    </source>
</evidence>
<gene>
    <name evidence="4" type="ORF">ENS19_07225</name>
</gene>
<evidence type="ECO:0000313" key="4">
    <source>
        <dbReference type="EMBL" id="HFK21045.1"/>
    </source>
</evidence>
<dbReference type="GO" id="GO:0006412">
    <property type="term" value="P:translation"/>
    <property type="evidence" value="ECO:0007669"/>
    <property type="project" value="InterPro"/>
</dbReference>
<organism evidence="4">
    <name type="scientific">Candidatus Methanomethylicus mesodigestus</name>
    <dbReference type="NCBI Taxonomy" id="1867258"/>
    <lineage>
        <taxon>Archaea</taxon>
        <taxon>Thermoproteota</taxon>
        <taxon>Methanosuratincolia</taxon>
        <taxon>Candidatus Methanomethylicales</taxon>
        <taxon>Candidatus Methanomethylicaceae</taxon>
        <taxon>Candidatus Methanomethylicus</taxon>
    </lineage>
</organism>
<name>A0A7C3F0Y3_9CREN</name>
<proteinExistence type="predicted"/>
<accession>A0A7C3F0Y3</accession>
<keyword evidence="1 4" id="KW-0689">Ribosomal protein</keyword>
<reference evidence="4" key="1">
    <citation type="journal article" date="2020" name="mSystems">
        <title>Genome- and Community-Level Interaction Insights into Carbon Utilization and Element Cycling Functions of Hydrothermarchaeota in Hydrothermal Sediment.</title>
        <authorList>
            <person name="Zhou Z."/>
            <person name="Liu Y."/>
            <person name="Xu W."/>
            <person name="Pan J."/>
            <person name="Luo Z.H."/>
            <person name="Li M."/>
        </authorList>
    </citation>
    <scope>NUCLEOTIDE SEQUENCE [LARGE SCALE GENOMIC DNA]</scope>
    <source>
        <strain evidence="4">SpSt-468</strain>
    </source>
</reference>
<evidence type="ECO:0000256" key="3">
    <source>
        <dbReference type="SAM" id="MobiDB-lite"/>
    </source>
</evidence>